<organism evidence="4 5">
    <name type="scientific">Tritrichomonas foetus</name>
    <dbReference type="NCBI Taxonomy" id="1144522"/>
    <lineage>
        <taxon>Eukaryota</taxon>
        <taxon>Metamonada</taxon>
        <taxon>Parabasalia</taxon>
        <taxon>Tritrichomonadida</taxon>
        <taxon>Tritrichomonadidae</taxon>
        <taxon>Tritrichomonas</taxon>
    </lineage>
</organism>
<evidence type="ECO:0000256" key="2">
    <source>
        <dbReference type="ARBA" id="ARBA00019577"/>
    </source>
</evidence>
<evidence type="ECO:0000256" key="1">
    <source>
        <dbReference type="ARBA" id="ARBA00007133"/>
    </source>
</evidence>
<feature type="region of interest" description="Disordered" evidence="3">
    <location>
        <begin position="1"/>
        <end position="20"/>
    </location>
</feature>
<comment type="caution">
    <text evidence="4">The sequence shown here is derived from an EMBL/GenBank/DDBJ whole genome shotgun (WGS) entry which is preliminary data.</text>
</comment>
<dbReference type="PANTHER" id="PTHR13073:SF0">
    <property type="entry name" value="BIOGENESIS OF LYSOSOME-RELATED ORGANELLES COMPLEX 1 SUBUNIT 1"/>
    <property type="match status" value="1"/>
</dbReference>
<dbReference type="RefSeq" id="XP_068360456.1">
    <property type="nucleotide sequence ID" value="XM_068503836.1"/>
</dbReference>
<dbReference type="Proteomes" id="UP000179807">
    <property type="component" value="Unassembled WGS sequence"/>
</dbReference>
<dbReference type="GeneID" id="94838540"/>
<dbReference type="InterPro" id="IPR009395">
    <property type="entry name" value="BLOC1S1"/>
</dbReference>
<evidence type="ECO:0000313" key="4">
    <source>
        <dbReference type="EMBL" id="OHT07320.1"/>
    </source>
</evidence>
<dbReference type="PANTHER" id="PTHR13073">
    <property type="entry name" value="BLOC-1 COMPLEX SUBUNIT 1"/>
    <property type="match status" value="1"/>
</dbReference>
<dbReference type="VEuPathDB" id="TrichDB:TRFO_24590"/>
<feature type="compositionally biased region" description="Basic and acidic residues" evidence="3">
    <location>
        <begin position="1"/>
        <end position="11"/>
    </location>
</feature>
<name>A0A1J4K8W1_9EUKA</name>
<dbReference type="GO" id="GO:0016197">
    <property type="term" value="P:endosomal transport"/>
    <property type="evidence" value="ECO:0007669"/>
    <property type="project" value="TreeGrafter"/>
</dbReference>
<proteinExistence type="inferred from homology"/>
<dbReference type="EMBL" id="MLAK01000701">
    <property type="protein sequence ID" value="OHT07320.1"/>
    <property type="molecule type" value="Genomic_DNA"/>
</dbReference>
<comment type="similarity">
    <text evidence="1">Belongs to the BLOC1S1 family.</text>
</comment>
<dbReference type="OrthoDB" id="20018at2759"/>
<sequence length="118" mass="13841">MFKEIADEHQAQHQQKRQQLKELESKIIDQSLPALSDAVFSKINKGSDQIVNNQKEIDRKCRQVRDEWQSFNKELDRWVSLIGELDREIKSIGDVRSWSQHIQTDVQEIVDQLANQNA</sequence>
<dbReference type="Pfam" id="PF06320">
    <property type="entry name" value="GCN5L1"/>
    <property type="match status" value="1"/>
</dbReference>
<dbReference type="AlphaFoldDB" id="A0A1J4K8W1"/>
<gene>
    <name evidence="4" type="ORF">TRFO_24590</name>
</gene>
<accession>A0A1J4K8W1</accession>
<evidence type="ECO:0000256" key="3">
    <source>
        <dbReference type="SAM" id="MobiDB-lite"/>
    </source>
</evidence>
<dbReference type="GO" id="GO:0031083">
    <property type="term" value="C:BLOC-1 complex"/>
    <property type="evidence" value="ECO:0007669"/>
    <property type="project" value="InterPro"/>
</dbReference>
<reference evidence="4" key="1">
    <citation type="submission" date="2016-10" db="EMBL/GenBank/DDBJ databases">
        <authorList>
            <person name="Benchimol M."/>
            <person name="Almeida L.G."/>
            <person name="Vasconcelos A.T."/>
            <person name="Perreira-Neves A."/>
            <person name="Rosa I.A."/>
            <person name="Tasca T."/>
            <person name="Bogo M.R."/>
            <person name="de Souza W."/>
        </authorList>
    </citation>
    <scope>NUCLEOTIDE SEQUENCE [LARGE SCALE GENOMIC DNA]</scope>
    <source>
        <strain evidence="4">K</strain>
    </source>
</reference>
<evidence type="ECO:0000313" key="5">
    <source>
        <dbReference type="Proteomes" id="UP000179807"/>
    </source>
</evidence>
<protein>
    <recommendedName>
        <fullName evidence="2">Biogenesis of lysosome-related organelles complex 1 subunit 1</fullName>
    </recommendedName>
</protein>
<keyword evidence="5" id="KW-1185">Reference proteome</keyword>